<dbReference type="GO" id="GO:0003676">
    <property type="term" value="F:nucleic acid binding"/>
    <property type="evidence" value="ECO:0007669"/>
    <property type="project" value="InterPro"/>
</dbReference>
<organism evidence="4">
    <name type="scientific">Ixodes ricinus</name>
    <name type="common">Common tick</name>
    <name type="synonym">Acarus ricinus</name>
    <dbReference type="NCBI Taxonomy" id="34613"/>
    <lineage>
        <taxon>Eukaryota</taxon>
        <taxon>Metazoa</taxon>
        <taxon>Ecdysozoa</taxon>
        <taxon>Arthropoda</taxon>
        <taxon>Chelicerata</taxon>
        <taxon>Arachnida</taxon>
        <taxon>Acari</taxon>
        <taxon>Parasitiformes</taxon>
        <taxon>Ixodida</taxon>
        <taxon>Ixodoidea</taxon>
        <taxon>Ixodidae</taxon>
        <taxon>Ixodinae</taxon>
        <taxon>Ixodes</taxon>
    </lineage>
</organism>
<dbReference type="CDD" id="cd09276">
    <property type="entry name" value="Rnase_HI_RT_non_LTR"/>
    <property type="match status" value="1"/>
</dbReference>
<accession>A0A147BC06</accession>
<feature type="compositionally biased region" description="Basic and acidic residues" evidence="1">
    <location>
        <begin position="1077"/>
        <end position="1091"/>
    </location>
</feature>
<evidence type="ECO:0000313" key="4">
    <source>
        <dbReference type="EMBL" id="JAR88291.1"/>
    </source>
</evidence>
<dbReference type="Pfam" id="PF14529">
    <property type="entry name" value="Exo_endo_phos_2"/>
    <property type="match status" value="1"/>
</dbReference>
<protein>
    <submittedName>
        <fullName evidence="4">Putative tick transposon</fullName>
    </submittedName>
</protein>
<proteinExistence type="predicted"/>
<evidence type="ECO:0000259" key="3">
    <source>
        <dbReference type="PROSITE" id="PS50879"/>
    </source>
</evidence>
<dbReference type="InterPro" id="IPR012337">
    <property type="entry name" value="RNaseH-like_sf"/>
</dbReference>
<feature type="region of interest" description="Disordered" evidence="1">
    <location>
        <begin position="1052"/>
        <end position="1099"/>
    </location>
</feature>
<dbReference type="GO" id="GO:0071897">
    <property type="term" value="P:DNA biosynthetic process"/>
    <property type="evidence" value="ECO:0007669"/>
    <property type="project" value="UniProtKB-ARBA"/>
</dbReference>
<dbReference type="InterPro" id="IPR002156">
    <property type="entry name" value="RNaseH_domain"/>
</dbReference>
<evidence type="ECO:0000259" key="2">
    <source>
        <dbReference type="PROSITE" id="PS50878"/>
    </source>
</evidence>
<dbReference type="EMBL" id="GEGO01007113">
    <property type="protein sequence ID" value="JAR88291.1"/>
    <property type="molecule type" value="Transcribed_RNA"/>
</dbReference>
<evidence type="ECO:0000256" key="1">
    <source>
        <dbReference type="SAM" id="MobiDB-lite"/>
    </source>
</evidence>
<dbReference type="InterPro" id="IPR052560">
    <property type="entry name" value="RdDP_mobile_element"/>
</dbReference>
<feature type="domain" description="RNase H type-1" evidence="3">
    <location>
        <begin position="918"/>
        <end position="1050"/>
    </location>
</feature>
<dbReference type="GO" id="GO:0004523">
    <property type="term" value="F:RNA-DNA hybrid ribonuclease activity"/>
    <property type="evidence" value="ECO:0007669"/>
    <property type="project" value="InterPro"/>
</dbReference>
<sequence length="1219" mass="137478">NKRRRNPQPWFLQWNCGGLQQKIYELKTRLLALNDKAPDVILLQEANVKKIKIRGYNTYINPSIQRQTTNYGNVATLIKKTHKQTKLNSEAACSDYREVVSTRVSIGETRINIHNIYIRPSVGSNEASWIKNLVQKDKHTILAGDFNARHTAWGYANKNARGKNIKKACVAAGLQLCNDPDTPTRLAQAMNQNDTSPDLTWVSPRLRVQWQVQADPMGSDHLPIHIRLLIRTTPRRRVTFTKWDDFRTAISRPSDVPFADRIRQALRESRTEYNVREGTPSPDLHLVKLWDKRLEALLCYRTRKSLRNKIRLNHATAEAKRYTIKLCRTIWHSLCDSFNERTGYRTLWKVYKGLAGKAKTSNTGSNLALRLDITEEELAEEAGDCFFPQQSKPPTAEVYTRQPILHEHPADASFTLAELQDALTAARAKTAPGPDLVTITSLRNLPLDTMKELLKTYNAIWMEGELPADWKRSTVIPIPKPGKTPHTMANLRPISLTSNLCKVMERMVTARLSWILESTGAFHPMQTGFRPHLSTQDSLLMIYHDLYERRLFKSQPRTLVAIDIRKAFDSIPHSTIVSAAKRRGVQGRLLNFIKTFLQDRTFQVSIGQTKGQWRTNNIGVPQGAVLSPLLFNLAMVDLALALEAVPEVRFTIYADDVTLWTTAGGAKSQQNNMQRALNIVTTFALKSGLELSKEKTTYMVIPCRRRSARTDIELRLDGVAITPTNSVKILGVTFETKGGAVTWLRQVKSQWKDGIELLKAISSKAWGAQEDLLRRLVRTILTSKVVYGLNYLRLTKNQEMTLVTMMRAAMRVVTGLPRFTPVDQLERIAQMNTIREIADEMRISQACRLSRTRHGRIILTSSGRPHLIEGPLIPTPTPPWDAEIVTPVKPLPSHQGLENPGRRATQAAIHRSEVSKLAAHVEVFYTDAARDDSGRTAIAWHSPTRNKTSHQLTSHTKSTCTAELLAIMFAVETATTTLRPEIRETRIYTDSQEAVRALRRSSTCNATVAQIRELVRQAGARQTIIIAWIPGHADIPGNERADGAARALLHASIQPSQGPVPSPVQRDVPPDEDYDPYESKKEERRARKERLSALLPSNPHPIPRGLPRWEQVALHRLQSRSMVTPVWRARFHRPTDQQDTGPDPNCVHCGVPATCHHLVWSCPGTSRERVAAINSLPPPLRPTTLREWTHPRTSAPADLTLVFSSIISYLRSSGTGRYI</sequence>
<feature type="domain" description="Reverse transcriptase" evidence="2">
    <location>
        <begin position="459"/>
        <end position="721"/>
    </location>
</feature>
<dbReference type="CDD" id="cd01650">
    <property type="entry name" value="RT_nLTR_like"/>
    <property type="match status" value="1"/>
</dbReference>
<dbReference type="InterPro" id="IPR036397">
    <property type="entry name" value="RNaseH_sf"/>
</dbReference>
<dbReference type="Pfam" id="PF00078">
    <property type="entry name" value="RVT_1"/>
    <property type="match status" value="1"/>
</dbReference>
<dbReference type="InterPro" id="IPR000477">
    <property type="entry name" value="RT_dom"/>
</dbReference>
<feature type="non-terminal residue" evidence="4">
    <location>
        <position position="1"/>
    </location>
</feature>
<dbReference type="InterPro" id="IPR005135">
    <property type="entry name" value="Endo/exonuclease/phosphatase"/>
</dbReference>
<dbReference type="PROSITE" id="PS50879">
    <property type="entry name" value="RNASE_H_1"/>
    <property type="match status" value="1"/>
</dbReference>
<feature type="compositionally biased region" description="Low complexity" evidence="1">
    <location>
        <begin position="1054"/>
        <end position="1065"/>
    </location>
</feature>
<dbReference type="InterPro" id="IPR036691">
    <property type="entry name" value="Endo/exonu/phosph_ase_sf"/>
</dbReference>
<dbReference type="Pfam" id="PF00075">
    <property type="entry name" value="RNase_H"/>
    <property type="match status" value="1"/>
</dbReference>
<dbReference type="Gene3D" id="3.30.420.10">
    <property type="entry name" value="Ribonuclease H-like superfamily/Ribonuclease H"/>
    <property type="match status" value="1"/>
</dbReference>
<dbReference type="AlphaFoldDB" id="A0A147BC06"/>
<dbReference type="PROSITE" id="PS50878">
    <property type="entry name" value="RT_POL"/>
    <property type="match status" value="1"/>
</dbReference>
<dbReference type="GO" id="GO:0042575">
    <property type="term" value="C:DNA polymerase complex"/>
    <property type="evidence" value="ECO:0007669"/>
    <property type="project" value="UniProtKB-ARBA"/>
</dbReference>
<reference evidence="4" key="1">
    <citation type="journal article" date="2018" name="PLoS Negl. Trop. Dis.">
        <title>Sialome diversity of ticks revealed by RNAseq of single tick salivary glands.</title>
        <authorList>
            <person name="Perner J."/>
            <person name="Kropackova S."/>
            <person name="Kopacek P."/>
            <person name="Ribeiro J.M."/>
        </authorList>
    </citation>
    <scope>NUCLEOTIDE SEQUENCE</scope>
    <source>
        <strain evidence="4">Siblings of single egg batch collected in Ceske Budejovice</strain>
        <tissue evidence="4">Salivary glands</tissue>
    </source>
</reference>
<dbReference type="InterPro" id="IPR043502">
    <property type="entry name" value="DNA/RNA_pol_sf"/>
</dbReference>
<dbReference type="SUPFAM" id="SSF53098">
    <property type="entry name" value="Ribonuclease H-like"/>
    <property type="match status" value="1"/>
</dbReference>
<dbReference type="SUPFAM" id="SSF56219">
    <property type="entry name" value="DNase I-like"/>
    <property type="match status" value="1"/>
</dbReference>
<dbReference type="SUPFAM" id="SSF56672">
    <property type="entry name" value="DNA/RNA polymerases"/>
    <property type="match status" value="1"/>
</dbReference>
<dbReference type="PANTHER" id="PTHR36688:SF2">
    <property type="entry name" value="ENDONUCLEASE_EXONUCLEASE_PHOSPHATASE DOMAIN-CONTAINING PROTEIN"/>
    <property type="match status" value="1"/>
</dbReference>
<dbReference type="Gene3D" id="3.60.10.10">
    <property type="entry name" value="Endonuclease/exonuclease/phosphatase"/>
    <property type="match status" value="1"/>
</dbReference>
<name>A0A147BC06_IXORI</name>
<dbReference type="PANTHER" id="PTHR36688">
    <property type="entry name" value="ENDO/EXONUCLEASE/PHOSPHATASE DOMAIN-CONTAINING PROTEIN"/>
    <property type="match status" value="1"/>
</dbReference>